<organism evidence="1 2">
    <name type="scientific">Diploptera punctata</name>
    <name type="common">Pacific beetle cockroach</name>
    <dbReference type="NCBI Taxonomy" id="6984"/>
    <lineage>
        <taxon>Eukaryota</taxon>
        <taxon>Metazoa</taxon>
        <taxon>Ecdysozoa</taxon>
        <taxon>Arthropoda</taxon>
        <taxon>Hexapoda</taxon>
        <taxon>Insecta</taxon>
        <taxon>Pterygota</taxon>
        <taxon>Neoptera</taxon>
        <taxon>Polyneoptera</taxon>
        <taxon>Dictyoptera</taxon>
        <taxon>Blattodea</taxon>
        <taxon>Blaberoidea</taxon>
        <taxon>Blaberidae</taxon>
        <taxon>Diplopterinae</taxon>
        <taxon>Diploptera</taxon>
    </lineage>
</organism>
<protein>
    <submittedName>
        <fullName evidence="1">Uncharacterized protein</fullName>
    </submittedName>
</protein>
<evidence type="ECO:0000313" key="1">
    <source>
        <dbReference type="EMBL" id="KAJ9577577.1"/>
    </source>
</evidence>
<feature type="non-terminal residue" evidence="1">
    <location>
        <position position="170"/>
    </location>
</feature>
<name>A0AAD7ZCC0_DIPPU</name>
<dbReference type="Proteomes" id="UP001233999">
    <property type="component" value="Unassembled WGS sequence"/>
</dbReference>
<comment type="caution">
    <text evidence="1">The sequence shown here is derived from an EMBL/GenBank/DDBJ whole genome shotgun (WGS) entry which is preliminary data.</text>
</comment>
<proteinExistence type="predicted"/>
<dbReference type="AlphaFoldDB" id="A0AAD7ZCC0"/>
<evidence type="ECO:0000313" key="2">
    <source>
        <dbReference type="Proteomes" id="UP001233999"/>
    </source>
</evidence>
<reference evidence="1" key="2">
    <citation type="submission" date="2023-05" db="EMBL/GenBank/DDBJ databases">
        <authorList>
            <person name="Fouks B."/>
        </authorList>
    </citation>
    <scope>NUCLEOTIDE SEQUENCE</scope>
    <source>
        <strain evidence="1">Stay&amp;Tobe</strain>
        <tissue evidence="1">Testes</tissue>
    </source>
</reference>
<reference evidence="1" key="1">
    <citation type="journal article" date="2023" name="IScience">
        <title>Live-bearing cockroach genome reveals convergent evolutionary mechanisms linked to viviparity in insects and beyond.</title>
        <authorList>
            <person name="Fouks B."/>
            <person name="Harrison M.C."/>
            <person name="Mikhailova A.A."/>
            <person name="Marchal E."/>
            <person name="English S."/>
            <person name="Carruthers M."/>
            <person name="Jennings E.C."/>
            <person name="Chiamaka E.L."/>
            <person name="Frigard R.A."/>
            <person name="Pippel M."/>
            <person name="Attardo G.M."/>
            <person name="Benoit J.B."/>
            <person name="Bornberg-Bauer E."/>
            <person name="Tobe S.S."/>
        </authorList>
    </citation>
    <scope>NUCLEOTIDE SEQUENCE</scope>
    <source>
        <strain evidence="1">Stay&amp;Tobe</strain>
    </source>
</reference>
<dbReference type="EMBL" id="JASPKZ010009353">
    <property type="protein sequence ID" value="KAJ9577577.1"/>
    <property type="molecule type" value="Genomic_DNA"/>
</dbReference>
<accession>A0AAD7ZCC0</accession>
<gene>
    <name evidence="1" type="ORF">L9F63_005844</name>
</gene>
<sequence length="170" mass="18543">VYSAFTIVGNIGRLVPLVNQPSSLGPLCSQPFRSRRLYGLLRCLVGSTSLQETCDASFRSTLIRCCESFLPLARSLAVGPVHGDRVFAYHVAVVVFCCFLCGCCDCCHVPLLVTVRLRVSLPVIFSSISSAVGSLGASSVDVVPNGTHRFLYFLFHVHFQVQGLKKQVDF</sequence>
<feature type="non-terminal residue" evidence="1">
    <location>
        <position position="1"/>
    </location>
</feature>
<keyword evidence="2" id="KW-1185">Reference proteome</keyword>